<dbReference type="EMBL" id="JPKY01000016">
    <property type="protein sequence ID" value="KFH46787.1"/>
    <property type="molecule type" value="Genomic_DNA"/>
</dbReference>
<dbReference type="HOGENOM" id="CLU_2063121_0_0_1"/>
<organism evidence="1 2">
    <name type="scientific">Hapsidospora chrysogenum (strain ATCC 11550 / CBS 779.69 / DSM 880 / IAM 14645 / JCM 23072 / IMI 49137)</name>
    <name type="common">Acremonium chrysogenum</name>
    <dbReference type="NCBI Taxonomy" id="857340"/>
    <lineage>
        <taxon>Eukaryota</taxon>
        <taxon>Fungi</taxon>
        <taxon>Dikarya</taxon>
        <taxon>Ascomycota</taxon>
        <taxon>Pezizomycotina</taxon>
        <taxon>Sordariomycetes</taxon>
        <taxon>Hypocreomycetidae</taxon>
        <taxon>Hypocreales</taxon>
        <taxon>Bionectriaceae</taxon>
        <taxon>Hapsidospora</taxon>
    </lineage>
</organism>
<sequence length="140" mass="15928">MSQGYYTGDDARRSIRNATADNAFRMLKYMRESVKLYSTLAARHTGIKKPSFLHWLQDQEDLKDLNQYAMATAACIVNNLIIPNPKSPISAPSSRAGVVEKVAWELFDDVRPERMEHTWGRIAQGQVRAFTGILRSMHDD</sequence>
<protein>
    <submittedName>
        <fullName evidence="1">Uncharacterized protein</fullName>
    </submittedName>
</protein>
<accession>A0A086TBQ5</accession>
<dbReference type="AlphaFoldDB" id="A0A086TBQ5"/>
<keyword evidence="2" id="KW-1185">Reference proteome</keyword>
<dbReference type="OrthoDB" id="3598799at2759"/>
<dbReference type="STRING" id="857340.A0A086TBQ5"/>
<proteinExistence type="predicted"/>
<gene>
    <name evidence="1" type="ORF">ACRE_023920</name>
</gene>
<evidence type="ECO:0000313" key="1">
    <source>
        <dbReference type="EMBL" id="KFH46787.1"/>
    </source>
</evidence>
<evidence type="ECO:0000313" key="2">
    <source>
        <dbReference type="Proteomes" id="UP000029964"/>
    </source>
</evidence>
<reference evidence="2" key="1">
    <citation type="journal article" date="2014" name="Genome Announc.">
        <title>Genome sequence and annotation of Acremonium chrysogenum, producer of the beta-lactam antibiotic cephalosporin C.</title>
        <authorList>
            <person name="Terfehr D."/>
            <person name="Dahlmann T.A."/>
            <person name="Specht T."/>
            <person name="Zadra I."/>
            <person name="Kuernsteiner H."/>
            <person name="Kueck U."/>
        </authorList>
    </citation>
    <scope>NUCLEOTIDE SEQUENCE [LARGE SCALE GENOMIC DNA]</scope>
    <source>
        <strain evidence="2">ATCC 11550 / CBS 779.69 / DSM 880 / IAM 14645 / JCM 23072 / IMI 49137</strain>
    </source>
</reference>
<name>A0A086TBQ5_HAPC1</name>
<dbReference type="Proteomes" id="UP000029964">
    <property type="component" value="Unassembled WGS sequence"/>
</dbReference>
<comment type="caution">
    <text evidence="1">The sequence shown here is derived from an EMBL/GenBank/DDBJ whole genome shotgun (WGS) entry which is preliminary data.</text>
</comment>